<accession>A0A8F5BP25</accession>
<dbReference type="KEGG" id="sshi:J5U23_01719"/>
<evidence type="ECO:0000313" key="2">
    <source>
        <dbReference type="EMBL" id="QXJ28850.1"/>
    </source>
</evidence>
<dbReference type="Proteomes" id="UP000694018">
    <property type="component" value="Chromosome"/>
</dbReference>
<gene>
    <name evidence="2" type="ORF">J5U23_01719</name>
</gene>
<keyword evidence="1" id="KW-0472">Membrane</keyword>
<reference evidence="2" key="1">
    <citation type="journal article" date="2021" name="Environ. Microbiol.">
        <title>New insights into the diversity and evolution of the archaeal mobilome from three complete genomes of Saccharolobus shibatae.</title>
        <authorList>
            <person name="Medvedeva S."/>
            <person name="Brandt D."/>
            <person name="Cvirkaite-Krupovic V."/>
            <person name="Liu Y."/>
            <person name="Severinov K."/>
            <person name="Ishino S."/>
            <person name="Ishino Y."/>
            <person name="Prangishvili D."/>
            <person name="Kalinowski J."/>
            <person name="Krupovic M."/>
        </authorList>
    </citation>
    <scope>NUCLEOTIDE SEQUENCE</scope>
    <source>
        <strain evidence="2">B12</strain>
    </source>
</reference>
<sequence length="38" mass="4626">MRTLEKIIYYRIESLATVSSIISFLSMIIYYRIESQFF</sequence>
<feature type="transmembrane region" description="Helical" evidence="1">
    <location>
        <begin position="12"/>
        <end position="33"/>
    </location>
</feature>
<protein>
    <submittedName>
        <fullName evidence="2">Uncharacterized protein</fullName>
    </submittedName>
</protein>
<evidence type="ECO:0000256" key="1">
    <source>
        <dbReference type="SAM" id="Phobius"/>
    </source>
</evidence>
<keyword evidence="1" id="KW-1133">Transmembrane helix</keyword>
<dbReference type="AlphaFoldDB" id="A0A8F5BP25"/>
<evidence type="ECO:0000313" key="3">
    <source>
        <dbReference type="Proteomes" id="UP000694018"/>
    </source>
</evidence>
<name>A0A8F5BP25_SACSH</name>
<proteinExistence type="predicted"/>
<keyword evidence="1" id="KW-0812">Transmembrane</keyword>
<organism evidence="2 3">
    <name type="scientific">Saccharolobus shibatae (strain ATCC 51178 / DSM 5389 / JCM 8931 / NBRC 15437 / B12)</name>
    <name type="common">Sulfolobus shibatae</name>
    <dbReference type="NCBI Taxonomy" id="523848"/>
    <lineage>
        <taxon>Archaea</taxon>
        <taxon>Thermoproteota</taxon>
        <taxon>Thermoprotei</taxon>
        <taxon>Sulfolobales</taxon>
        <taxon>Sulfolobaceae</taxon>
        <taxon>Saccharolobus</taxon>
    </lineage>
</organism>
<dbReference type="EMBL" id="CP077717">
    <property type="protein sequence ID" value="QXJ28850.1"/>
    <property type="molecule type" value="Genomic_DNA"/>
</dbReference>